<protein>
    <recommendedName>
        <fullName evidence="6">Molybdopterin molybdenumtransferase</fullName>
        <ecNumber evidence="6">2.10.1.1</ecNumber>
    </recommendedName>
</protein>
<evidence type="ECO:0000256" key="3">
    <source>
        <dbReference type="ARBA" id="ARBA00010763"/>
    </source>
</evidence>
<evidence type="ECO:0000256" key="5">
    <source>
        <dbReference type="ARBA" id="ARBA00047317"/>
    </source>
</evidence>
<dbReference type="SMART" id="SM00852">
    <property type="entry name" value="MoCF_biosynth"/>
    <property type="match status" value="1"/>
</dbReference>
<keyword evidence="9" id="KW-1185">Reference proteome</keyword>
<proteinExistence type="inferred from homology"/>
<keyword evidence="6" id="KW-0500">Molybdenum</keyword>
<dbReference type="SUPFAM" id="SSF63867">
    <property type="entry name" value="MoeA C-terminal domain-like"/>
    <property type="match status" value="1"/>
</dbReference>
<dbReference type="NCBIfam" id="TIGR00177">
    <property type="entry name" value="molyb_syn"/>
    <property type="match status" value="1"/>
</dbReference>
<dbReference type="InterPro" id="IPR001453">
    <property type="entry name" value="MoaB/Mog_dom"/>
</dbReference>
<dbReference type="SUPFAM" id="SSF53218">
    <property type="entry name" value="Molybdenum cofactor biosynthesis proteins"/>
    <property type="match status" value="1"/>
</dbReference>
<comment type="cofactor">
    <cofactor evidence="6">
        <name>Mg(2+)</name>
        <dbReference type="ChEBI" id="CHEBI:18420"/>
    </cofactor>
</comment>
<dbReference type="Gene3D" id="3.40.980.10">
    <property type="entry name" value="MoaB/Mog-like domain"/>
    <property type="match status" value="1"/>
</dbReference>
<sequence>MIEATHCKQEGEVLYTPNEIVDLMLERIASQGPEVAVEQLELKNLSGRILAEDIISPVDIPQFNHSAMDGYAIASAVEQVTYRVIDKTLAGESPTVKLLPGQAVVIMTGAPLPEGADTVVVQELATFNAAESTVTCSSGFRRGQNIRWQGEEIVTGKQVLHKGVVLNAPAIGQLATLGLTSVLVFKPIKISVLSTGFELKEPGDILTQGQIYDSNRYALMSLLQAVPCDIVDFGIVPDDAEHLRDALASAAKHADIVISSAGISTGEADYVKSAMNKLGELSFYRMKIRPGRPLSMGFLQPTNDSSALFIGFPGNPAAVQVTFKVCVEPLLRAIAGYQPQQVKTEKIEAKLLSPLSCKKGRVDYFRGRYRQDRACIVVDKTGFQGAAQLSSLIEANCLIEVGEDVSSLDRGEWVDLIPLS</sequence>
<keyword evidence="4 6" id="KW-0501">Molybdenum cofactor biosynthesis</keyword>
<evidence type="ECO:0000313" key="9">
    <source>
        <dbReference type="Proteomes" id="UP000838100"/>
    </source>
</evidence>
<dbReference type="PANTHER" id="PTHR10192">
    <property type="entry name" value="MOLYBDOPTERIN BIOSYNTHESIS PROTEIN"/>
    <property type="match status" value="1"/>
</dbReference>
<comment type="pathway">
    <text evidence="2 6">Cofactor biosynthesis; molybdopterin biosynthesis.</text>
</comment>
<dbReference type="Pfam" id="PF03453">
    <property type="entry name" value="MoeA_N"/>
    <property type="match status" value="1"/>
</dbReference>
<evidence type="ECO:0000256" key="1">
    <source>
        <dbReference type="ARBA" id="ARBA00002901"/>
    </source>
</evidence>
<dbReference type="InterPro" id="IPR036425">
    <property type="entry name" value="MoaB/Mog-like_dom_sf"/>
</dbReference>
<dbReference type="PANTHER" id="PTHR10192:SF5">
    <property type="entry name" value="GEPHYRIN"/>
    <property type="match status" value="1"/>
</dbReference>
<dbReference type="InterPro" id="IPR005111">
    <property type="entry name" value="MoeA_C_domain_IV"/>
</dbReference>
<keyword evidence="6" id="KW-0479">Metal-binding</keyword>
<gene>
    <name evidence="8" type="primary">moeA_1</name>
    <name evidence="8" type="ORF">SIN8267_02900</name>
</gene>
<organism evidence="8 9">
    <name type="scientific">Sinobacterium norvegicum</name>
    <dbReference type="NCBI Taxonomy" id="1641715"/>
    <lineage>
        <taxon>Bacteria</taxon>
        <taxon>Pseudomonadati</taxon>
        <taxon>Pseudomonadota</taxon>
        <taxon>Gammaproteobacteria</taxon>
        <taxon>Cellvibrionales</taxon>
        <taxon>Spongiibacteraceae</taxon>
        <taxon>Sinobacterium</taxon>
    </lineage>
</organism>
<dbReference type="Pfam" id="PF03454">
    <property type="entry name" value="MoeA_C"/>
    <property type="match status" value="1"/>
</dbReference>
<dbReference type="EC" id="2.10.1.1" evidence="6"/>
<evidence type="ECO:0000256" key="2">
    <source>
        <dbReference type="ARBA" id="ARBA00005046"/>
    </source>
</evidence>
<evidence type="ECO:0000256" key="6">
    <source>
        <dbReference type="RuleBase" id="RU365090"/>
    </source>
</evidence>
<dbReference type="CDD" id="cd00887">
    <property type="entry name" value="MoeA"/>
    <property type="match status" value="1"/>
</dbReference>
<dbReference type="SUPFAM" id="SSF63882">
    <property type="entry name" value="MoeA N-terminal region -like"/>
    <property type="match status" value="1"/>
</dbReference>
<name>A0ABM9AI96_9GAMM</name>
<comment type="caution">
    <text evidence="8">The sequence shown here is derived from an EMBL/GenBank/DDBJ whole genome shotgun (WGS) entry which is preliminary data.</text>
</comment>
<comment type="function">
    <text evidence="1 6">Catalyzes the insertion of molybdate into adenylated molybdopterin with the concomitant release of AMP.</text>
</comment>
<evidence type="ECO:0000259" key="7">
    <source>
        <dbReference type="SMART" id="SM00852"/>
    </source>
</evidence>
<comment type="similarity">
    <text evidence="3 6">Belongs to the MoeA family.</text>
</comment>
<dbReference type="GO" id="GO:0061599">
    <property type="term" value="F:molybdopterin molybdotransferase activity"/>
    <property type="evidence" value="ECO:0007669"/>
    <property type="project" value="UniProtKB-EC"/>
</dbReference>
<dbReference type="Gene3D" id="2.170.190.11">
    <property type="entry name" value="Molybdopterin biosynthesis moea protein, domain 3"/>
    <property type="match status" value="1"/>
</dbReference>
<dbReference type="Gene3D" id="2.40.340.10">
    <property type="entry name" value="MoeA, C-terminal, domain IV"/>
    <property type="match status" value="1"/>
</dbReference>
<dbReference type="EMBL" id="CAKLPX010000003">
    <property type="protein sequence ID" value="CAH0992763.1"/>
    <property type="molecule type" value="Genomic_DNA"/>
</dbReference>
<dbReference type="InterPro" id="IPR038987">
    <property type="entry name" value="MoeA-like"/>
</dbReference>
<evidence type="ECO:0000313" key="8">
    <source>
        <dbReference type="EMBL" id="CAH0992763.1"/>
    </source>
</evidence>
<dbReference type="InterPro" id="IPR036135">
    <property type="entry name" value="MoeA_linker/N_sf"/>
</dbReference>
<evidence type="ECO:0000256" key="4">
    <source>
        <dbReference type="ARBA" id="ARBA00023150"/>
    </source>
</evidence>
<comment type="catalytic activity">
    <reaction evidence="5">
        <text>adenylyl-molybdopterin + molybdate = Mo-molybdopterin + AMP + H(+)</text>
        <dbReference type="Rhea" id="RHEA:35047"/>
        <dbReference type="ChEBI" id="CHEBI:15378"/>
        <dbReference type="ChEBI" id="CHEBI:36264"/>
        <dbReference type="ChEBI" id="CHEBI:62727"/>
        <dbReference type="ChEBI" id="CHEBI:71302"/>
        <dbReference type="ChEBI" id="CHEBI:456215"/>
        <dbReference type="EC" id="2.10.1.1"/>
    </reaction>
</comment>
<keyword evidence="6" id="KW-0460">Magnesium</keyword>
<dbReference type="InterPro" id="IPR005110">
    <property type="entry name" value="MoeA_linker/N"/>
</dbReference>
<feature type="domain" description="MoaB/Mog" evidence="7">
    <location>
        <begin position="191"/>
        <end position="333"/>
    </location>
</feature>
<dbReference type="Proteomes" id="UP000838100">
    <property type="component" value="Unassembled WGS sequence"/>
</dbReference>
<dbReference type="Gene3D" id="3.90.105.10">
    <property type="entry name" value="Molybdopterin biosynthesis moea protein, domain 2"/>
    <property type="match status" value="1"/>
</dbReference>
<dbReference type="InterPro" id="IPR036688">
    <property type="entry name" value="MoeA_C_domain_IV_sf"/>
</dbReference>
<dbReference type="NCBIfam" id="NF045515">
    <property type="entry name" value="Glp_gephyrin"/>
    <property type="match status" value="1"/>
</dbReference>
<accession>A0ABM9AI96</accession>
<reference evidence="8" key="1">
    <citation type="submission" date="2021-12" db="EMBL/GenBank/DDBJ databases">
        <authorList>
            <person name="Rodrigo-Torres L."/>
            <person name="Arahal R. D."/>
            <person name="Lucena T."/>
        </authorList>
    </citation>
    <scope>NUCLEOTIDE SEQUENCE</scope>
    <source>
        <strain evidence="8">CECT 8267</strain>
    </source>
</reference>
<dbReference type="Pfam" id="PF00994">
    <property type="entry name" value="MoCF_biosynth"/>
    <property type="match status" value="1"/>
</dbReference>
<keyword evidence="6 8" id="KW-0808">Transferase</keyword>